<accession>A0A835R9T3</accession>
<dbReference type="InterPro" id="IPR021914">
    <property type="entry name" value="TF_DELLA_N"/>
</dbReference>
<dbReference type="PROSITE" id="PS50985">
    <property type="entry name" value="GRAS"/>
    <property type="match status" value="1"/>
</dbReference>
<comment type="caution">
    <text evidence="4">Lacks conserved residue(s) required for the propagation of feature annotation.</text>
</comment>
<name>A0A835R9T3_VANPL</name>
<feature type="domain" description="Transcriptional factor DELLA N-terminal" evidence="6">
    <location>
        <begin position="21"/>
        <end position="82"/>
    </location>
</feature>
<dbReference type="Pfam" id="PF12041">
    <property type="entry name" value="DELLA"/>
    <property type="match status" value="1"/>
</dbReference>
<dbReference type="PANTHER" id="PTHR31636">
    <property type="entry name" value="OSJNBA0084A10.13 PROTEIN-RELATED"/>
    <property type="match status" value="1"/>
</dbReference>
<evidence type="ECO:0000313" key="8">
    <source>
        <dbReference type="Proteomes" id="UP000639772"/>
    </source>
</evidence>
<dbReference type="InterPro" id="IPR038088">
    <property type="entry name" value="DELLA_N_sf"/>
</dbReference>
<dbReference type="OrthoDB" id="1869514at2759"/>
<feature type="region of interest" description="SAW" evidence="4">
    <location>
        <begin position="430"/>
        <end position="505"/>
    </location>
</feature>
<keyword evidence="5" id="KW-0939">Gibberellin signaling pathway</keyword>
<comment type="similarity">
    <text evidence="1 5">Belongs to the GRAS family. DELLA subfamily.</text>
</comment>
<gene>
    <name evidence="7" type="ORF">HPP92_008513</name>
</gene>
<dbReference type="GO" id="GO:0005634">
    <property type="term" value="C:nucleus"/>
    <property type="evidence" value="ECO:0007669"/>
    <property type="project" value="UniProtKB-SubCell"/>
</dbReference>
<dbReference type="Gene3D" id="1.10.10.1290">
    <property type="entry name" value="Transcriptional regulator DELLA, N-terminal domain"/>
    <property type="match status" value="1"/>
</dbReference>
<proteinExistence type="inferred from homology"/>
<dbReference type="GO" id="GO:0009740">
    <property type="term" value="P:gibberellic acid mediated signaling pathway"/>
    <property type="evidence" value="ECO:0007669"/>
    <property type="project" value="UniProtKB-UniRule"/>
</dbReference>
<evidence type="ECO:0000256" key="1">
    <source>
        <dbReference type="ARBA" id="ARBA00010273"/>
    </source>
</evidence>
<evidence type="ECO:0000256" key="5">
    <source>
        <dbReference type="RuleBase" id="RU367159"/>
    </source>
</evidence>
<feature type="short sequence motif" description="VHIID" evidence="4">
    <location>
        <begin position="241"/>
        <end position="245"/>
    </location>
</feature>
<evidence type="ECO:0000256" key="3">
    <source>
        <dbReference type="ARBA" id="ARBA00023163"/>
    </source>
</evidence>
<comment type="subcellular location">
    <subcellularLocation>
        <location evidence="5">Nucleus</location>
    </subcellularLocation>
</comment>
<organism evidence="7 8">
    <name type="scientific">Vanilla planifolia</name>
    <name type="common">Vanilla</name>
    <dbReference type="NCBI Taxonomy" id="51239"/>
    <lineage>
        <taxon>Eukaryota</taxon>
        <taxon>Viridiplantae</taxon>
        <taxon>Streptophyta</taxon>
        <taxon>Embryophyta</taxon>
        <taxon>Tracheophyta</taxon>
        <taxon>Spermatophyta</taxon>
        <taxon>Magnoliopsida</taxon>
        <taxon>Liliopsida</taxon>
        <taxon>Asparagales</taxon>
        <taxon>Orchidaceae</taxon>
        <taxon>Vanilloideae</taxon>
        <taxon>Vanilleae</taxon>
        <taxon>Vanilla</taxon>
    </lineage>
</organism>
<keyword evidence="2 5" id="KW-0805">Transcription regulation</keyword>
<evidence type="ECO:0000259" key="6">
    <source>
        <dbReference type="Pfam" id="PF12041"/>
    </source>
</evidence>
<feature type="short sequence motif" description="LXXLL motif" evidence="4">
    <location>
        <begin position="339"/>
        <end position="343"/>
    </location>
</feature>
<comment type="function">
    <text evidence="5">Transcriptional regulator that acts as a repressor of the gibberellin (GA) signaling pathway. Probably acts by participating in large multiprotein complexes that repress transcription of GA-inducible genes.</text>
</comment>
<feature type="region of interest" description="VHIID" evidence="4">
    <location>
        <begin position="210"/>
        <end position="275"/>
    </location>
</feature>
<comment type="caution">
    <text evidence="7">The sequence shown here is derived from an EMBL/GenBank/DDBJ whole genome shotgun (WGS) entry which is preliminary data.</text>
</comment>
<keyword evidence="3 5" id="KW-0804">Transcription</keyword>
<dbReference type="Pfam" id="PF03514">
    <property type="entry name" value="GRAS"/>
    <property type="match status" value="1"/>
</dbReference>
<keyword evidence="5" id="KW-0539">Nucleus</keyword>
<evidence type="ECO:0000256" key="2">
    <source>
        <dbReference type="ARBA" id="ARBA00023015"/>
    </source>
</evidence>
<sequence>MEKASYGLGDGDRISPATEIDGLLAGVGYSIRPSDLRHVAERLEKLDSAMIAAAAAGLPPEFLCSDAVHYNPSDLAAWVDSMAMLTKLPPDHFVPTNPAPAAWTDEICPPAPPPAASVAAMAETSPSVEEEDAGIRLVHLLMTCADFIQRGDCQSATAVIEEMELLLPRVGIAFGIGKVACFFVEALNRRLRPLASTSTSPLAAEHEIFYHYFYEASPYLKFAHFTANQAIVEAFEDRDRVHVIDLNLMHGLQWPALIQALALRPGGPPFLRLTVLGPPSADGRNSLCEVGHRLADLAYSVGVPFDFRVVVAVNLDEVRPRMLRVEPGEAVAVNSVLQLHRLLRDPGLPGPIDSVLSWIAELRPLVLTVVEQEADHNRPAFLDRFTQALFYYSTVLDSLEAGAAAGGQVTAELVGFAELYLQREICNIVCCEGADRVERHEPLTSWRSRLGHAGFWPAHLGSNAFRQASMLLTLFSGEGYGVEEVDGCLTLGWHGRAVISAAAWHLEDYVAAPPAGNILPNYDNSHAIRVNYRDIGESSSSSAHRNAASGSQT</sequence>
<dbReference type="Proteomes" id="UP000639772">
    <property type="component" value="Unassembled WGS sequence"/>
</dbReference>
<dbReference type="SMART" id="SM01129">
    <property type="entry name" value="DELLA"/>
    <property type="match status" value="1"/>
</dbReference>
<reference evidence="7 8" key="1">
    <citation type="journal article" date="2020" name="Nat. Food">
        <title>A phased Vanilla planifolia genome enables genetic improvement of flavour and production.</title>
        <authorList>
            <person name="Hasing T."/>
            <person name="Tang H."/>
            <person name="Brym M."/>
            <person name="Khazi F."/>
            <person name="Huang T."/>
            <person name="Chambers A.H."/>
        </authorList>
    </citation>
    <scope>NUCLEOTIDE SEQUENCE [LARGE SCALE GENOMIC DNA]</scope>
    <source>
        <tissue evidence="7">Leaf</tissue>
    </source>
</reference>
<feature type="region of interest" description="Leucine repeat II (LRII)" evidence="4">
    <location>
        <begin position="289"/>
        <end position="321"/>
    </location>
</feature>
<dbReference type="InterPro" id="IPR005202">
    <property type="entry name" value="TF_GRAS"/>
</dbReference>
<dbReference type="AlphaFoldDB" id="A0A835R9T3"/>
<dbReference type="EMBL" id="JADCNM010000004">
    <property type="protein sequence ID" value="KAG0486418.1"/>
    <property type="molecule type" value="Genomic_DNA"/>
</dbReference>
<evidence type="ECO:0000256" key="4">
    <source>
        <dbReference type="PROSITE-ProRule" id="PRU01191"/>
    </source>
</evidence>
<evidence type="ECO:0000313" key="7">
    <source>
        <dbReference type="EMBL" id="KAG0486418.1"/>
    </source>
</evidence>
<protein>
    <recommendedName>
        <fullName evidence="5">DELLA protein</fullName>
    </recommendedName>
</protein>
<comment type="domain">
    <text evidence="5">The DELLA motif is required for its GA-induced degradation.</text>
</comment>